<evidence type="ECO:0000256" key="2">
    <source>
        <dbReference type="ARBA" id="ARBA00023015"/>
    </source>
</evidence>
<dbReference type="SMART" id="SM00448">
    <property type="entry name" value="REC"/>
    <property type="match status" value="1"/>
</dbReference>
<dbReference type="InterPro" id="IPR000792">
    <property type="entry name" value="Tscrpt_reg_LuxR_C"/>
</dbReference>
<dbReference type="CDD" id="cd17535">
    <property type="entry name" value="REC_NarL-like"/>
    <property type="match status" value="1"/>
</dbReference>
<dbReference type="InterPro" id="IPR039420">
    <property type="entry name" value="WalR-like"/>
</dbReference>
<dbReference type="CDD" id="cd06170">
    <property type="entry name" value="LuxR_C_like"/>
    <property type="match status" value="1"/>
</dbReference>
<dbReference type="InterPro" id="IPR011006">
    <property type="entry name" value="CheY-like_superfamily"/>
</dbReference>
<keyword evidence="9" id="KW-1185">Reference proteome</keyword>
<dbReference type="Pfam" id="PF00196">
    <property type="entry name" value="GerE"/>
    <property type="match status" value="1"/>
</dbReference>
<dbReference type="PRINTS" id="PR00038">
    <property type="entry name" value="HTHLUXR"/>
</dbReference>
<dbReference type="Proteomes" id="UP000187486">
    <property type="component" value="Unassembled WGS sequence"/>
</dbReference>
<keyword evidence="4" id="KW-0804">Transcription</keyword>
<dbReference type="InterPro" id="IPR016032">
    <property type="entry name" value="Sig_transdc_resp-reg_C-effctor"/>
</dbReference>
<evidence type="ECO:0000256" key="1">
    <source>
        <dbReference type="ARBA" id="ARBA00022553"/>
    </source>
</evidence>
<dbReference type="InterPro" id="IPR058245">
    <property type="entry name" value="NreC/VraR/RcsB-like_REC"/>
</dbReference>
<dbReference type="SMART" id="SM00421">
    <property type="entry name" value="HTH_LUXR"/>
    <property type="match status" value="1"/>
</dbReference>
<dbReference type="InterPro" id="IPR001789">
    <property type="entry name" value="Sig_transdc_resp-reg_receiver"/>
</dbReference>
<dbReference type="PROSITE" id="PS50043">
    <property type="entry name" value="HTH_LUXR_2"/>
    <property type="match status" value="1"/>
</dbReference>
<dbReference type="PROSITE" id="PS50110">
    <property type="entry name" value="RESPONSE_REGULATORY"/>
    <property type="match status" value="1"/>
</dbReference>
<proteinExistence type="predicted"/>
<dbReference type="Pfam" id="PF00072">
    <property type="entry name" value="Response_reg"/>
    <property type="match status" value="1"/>
</dbReference>
<dbReference type="RefSeq" id="WP_076161972.1">
    <property type="nucleotide sequence ID" value="NZ_JBEZVB010000086.1"/>
</dbReference>
<evidence type="ECO:0000256" key="5">
    <source>
        <dbReference type="PROSITE-ProRule" id="PRU00169"/>
    </source>
</evidence>
<organism evidence="8 9">
    <name type="scientific">Amycolatopsis coloradensis</name>
    <dbReference type="NCBI Taxonomy" id="76021"/>
    <lineage>
        <taxon>Bacteria</taxon>
        <taxon>Bacillati</taxon>
        <taxon>Actinomycetota</taxon>
        <taxon>Actinomycetes</taxon>
        <taxon>Pseudonocardiales</taxon>
        <taxon>Pseudonocardiaceae</taxon>
        <taxon>Amycolatopsis</taxon>
    </lineage>
</organism>
<dbReference type="PANTHER" id="PTHR43214">
    <property type="entry name" value="TWO-COMPONENT RESPONSE REGULATOR"/>
    <property type="match status" value="1"/>
</dbReference>
<keyword evidence="1 5" id="KW-0597">Phosphoprotein</keyword>
<dbReference type="GO" id="GO:0003677">
    <property type="term" value="F:DNA binding"/>
    <property type="evidence" value="ECO:0007669"/>
    <property type="project" value="UniProtKB-KW"/>
</dbReference>
<sequence length="213" mass="22662">MSDTPIRLLVADDHPVVRDGLSSLFAREAGFEVLGEASDGAEAVQLAECLRPDVVLMDLRMPGMDGVTAIRVLAERLNPARVLVLTTYDSDSHVLPAIEAGATGYLLKDAPRDELLRAVRAAARGEAVLAPSVAATLMGRIRGPAPEPLSERELEVLRLVAAGNTNREAAAGLFITEATLKSHLVNIYAKLGVNDRASAVAEAFHQGLLTTRH</sequence>
<dbReference type="Gene3D" id="3.40.50.2300">
    <property type="match status" value="1"/>
</dbReference>
<dbReference type="PANTHER" id="PTHR43214:SF24">
    <property type="entry name" value="TRANSCRIPTIONAL REGULATORY PROTEIN NARL-RELATED"/>
    <property type="match status" value="1"/>
</dbReference>
<keyword evidence="2" id="KW-0805">Transcription regulation</keyword>
<protein>
    <submittedName>
        <fullName evidence="8">DNA-binding response regulator</fullName>
    </submittedName>
</protein>
<evidence type="ECO:0000313" key="8">
    <source>
        <dbReference type="EMBL" id="OLZ50997.1"/>
    </source>
</evidence>
<evidence type="ECO:0000256" key="3">
    <source>
        <dbReference type="ARBA" id="ARBA00023125"/>
    </source>
</evidence>
<evidence type="ECO:0000259" key="6">
    <source>
        <dbReference type="PROSITE" id="PS50043"/>
    </source>
</evidence>
<dbReference type="GO" id="GO:0000160">
    <property type="term" value="P:phosphorelay signal transduction system"/>
    <property type="evidence" value="ECO:0007669"/>
    <property type="project" value="InterPro"/>
</dbReference>
<feature type="modified residue" description="4-aspartylphosphate" evidence="5">
    <location>
        <position position="58"/>
    </location>
</feature>
<keyword evidence="3 8" id="KW-0238">DNA-binding</keyword>
<dbReference type="EMBL" id="MQUQ01000009">
    <property type="protein sequence ID" value="OLZ50997.1"/>
    <property type="molecule type" value="Genomic_DNA"/>
</dbReference>
<dbReference type="GO" id="GO:0006355">
    <property type="term" value="P:regulation of DNA-templated transcription"/>
    <property type="evidence" value="ECO:0007669"/>
    <property type="project" value="InterPro"/>
</dbReference>
<dbReference type="SUPFAM" id="SSF46894">
    <property type="entry name" value="C-terminal effector domain of the bipartite response regulators"/>
    <property type="match status" value="1"/>
</dbReference>
<dbReference type="OrthoDB" id="9808843at2"/>
<dbReference type="AlphaFoldDB" id="A0A1R0KSV0"/>
<dbReference type="STRING" id="76021.BS329_17240"/>
<evidence type="ECO:0000313" key="9">
    <source>
        <dbReference type="Proteomes" id="UP000187486"/>
    </source>
</evidence>
<feature type="domain" description="Response regulatory" evidence="7">
    <location>
        <begin position="7"/>
        <end position="123"/>
    </location>
</feature>
<evidence type="ECO:0000259" key="7">
    <source>
        <dbReference type="PROSITE" id="PS50110"/>
    </source>
</evidence>
<feature type="domain" description="HTH luxR-type" evidence="6">
    <location>
        <begin position="142"/>
        <end position="207"/>
    </location>
</feature>
<accession>A0A1R0KSV0</accession>
<evidence type="ECO:0000256" key="4">
    <source>
        <dbReference type="ARBA" id="ARBA00023163"/>
    </source>
</evidence>
<gene>
    <name evidence="8" type="ORF">BS329_17240</name>
</gene>
<comment type="caution">
    <text evidence="8">The sequence shown here is derived from an EMBL/GenBank/DDBJ whole genome shotgun (WGS) entry which is preliminary data.</text>
</comment>
<dbReference type="SUPFAM" id="SSF52172">
    <property type="entry name" value="CheY-like"/>
    <property type="match status" value="1"/>
</dbReference>
<name>A0A1R0KSV0_9PSEU</name>
<reference evidence="8 9" key="1">
    <citation type="submission" date="2016-01" db="EMBL/GenBank/DDBJ databases">
        <title>Amycolatopsis coloradensis genome sequencing and assembly.</title>
        <authorList>
            <person name="Mayilraj S."/>
        </authorList>
    </citation>
    <scope>NUCLEOTIDE SEQUENCE [LARGE SCALE GENOMIC DNA]</scope>
    <source>
        <strain evidence="8 9">DSM 44225</strain>
    </source>
</reference>